<dbReference type="NCBIfam" id="TIGR00369">
    <property type="entry name" value="unchar_dom_1"/>
    <property type="match status" value="1"/>
</dbReference>
<organism evidence="3 4">
    <name type="scientific">Dehalobacter restrictus</name>
    <dbReference type="NCBI Taxonomy" id="55583"/>
    <lineage>
        <taxon>Bacteria</taxon>
        <taxon>Bacillati</taxon>
        <taxon>Bacillota</taxon>
        <taxon>Clostridia</taxon>
        <taxon>Eubacteriales</taxon>
        <taxon>Desulfitobacteriaceae</taxon>
        <taxon>Dehalobacter</taxon>
    </lineage>
</organism>
<dbReference type="RefSeq" id="WP_019224670.1">
    <property type="nucleotide sequence ID" value="NZ_CP046996.1"/>
</dbReference>
<dbReference type="InterPro" id="IPR003736">
    <property type="entry name" value="PAAI_dom"/>
</dbReference>
<keyword evidence="1" id="KW-0378">Hydrolase</keyword>
<dbReference type="SUPFAM" id="SSF54637">
    <property type="entry name" value="Thioesterase/thiol ester dehydrase-isomerase"/>
    <property type="match status" value="1"/>
</dbReference>
<feature type="domain" description="Thioesterase" evidence="2">
    <location>
        <begin position="44"/>
        <end position="116"/>
    </location>
</feature>
<dbReference type="AlphaFoldDB" id="A0A857DKV4"/>
<dbReference type="CDD" id="cd03443">
    <property type="entry name" value="PaaI_thioesterase"/>
    <property type="match status" value="1"/>
</dbReference>
<dbReference type="Proteomes" id="UP000430508">
    <property type="component" value="Chromosome"/>
</dbReference>
<gene>
    <name evidence="3" type="ORF">GQ588_13525</name>
</gene>
<dbReference type="InterPro" id="IPR029069">
    <property type="entry name" value="HotDog_dom_sf"/>
</dbReference>
<name>A0A857DKV4_9FIRM</name>
<evidence type="ECO:0000259" key="2">
    <source>
        <dbReference type="Pfam" id="PF03061"/>
    </source>
</evidence>
<dbReference type="Pfam" id="PF03061">
    <property type="entry name" value="4HBT"/>
    <property type="match status" value="1"/>
</dbReference>
<reference evidence="3 4" key="1">
    <citation type="submission" date="2019-12" db="EMBL/GenBank/DDBJ databases">
        <title>Sequence classification of anaerobic respiratory reductive dehalogenases: First we see many, then we see few.</title>
        <authorList>
            <person name="Molenda O."/>
            <person name="Puentes Jacome L.A."/>
            <person name="Cao X."/>
            <person name="Nesbo C.L."/>
            <person name="Tang S."/>
            <person name="Morson N."/>
            <person name="Patron J."/>
            <person name="Lomheim L."/>
            <person name="Wishart D.S."/>
            <person name="Edwards E.A."/>
        </authorList>
    </citation>
    <scope>NUCLEOTIDE SEQUENCE [LARGE SCALE GENOMIC DNA]</scope>
    <source>
        <strain evidence="3 4">12DCA</strain>
    </source>
</reference>
<sequence length="127" mass="13605">MDNILEEMGKDIFAKYVGIEILKAEAGTAEARLKIDERHLNALGIAQGGAIFTLADSALAAASNSREGTAIAVNVSITYCQAAGLGILTARAKEVSLNRKIATYLVEVTDEKDNLIAMFQGTVYRKQ</sequence>
<dbReference type="EMBL" id="CP046996">
    <property type="protein sequence ID" value="QHA01587.1"/>
    <property type="molecule type" value="Genomic_DNA"/>
</dbReference>
<evidence type="ECO:0000313" key="3">
    <source>
        <dbReference type="EMBL" id="QHA01587.1"/>
    </source>
</evidence>
<evidence type="ECO:0000313" key="4">
    <source>
        <dbReference type="Proteomes" id="UP000430508"/>
    </source>
</evidence>
<dbReference type="InterPro" id="IPR006683">
    <property type="entry name" value="Thioestr_dom"/>
</dbReference>
<dbReference type="PANTHER" id="PTHR42856:SF1">
    <property type="entry name" value="ACYL-COENZYME A THIOESTERASE PAAI"/>
    <property type="match status" value="1"/>
</dbReference>
<evidence type="ECO:0000256" key="1">
    <source>
        <dbReference type="ARBA" id="ARBA00022801"/>
    </source>
</evidence>
<dbReference type="InterPro" id="IPR052723">
    <property type="entry name" value="Acyl-CoA_thioesterase_PaaI"/>
</dbReference>
<dbReference type="Gene3D" id="3.10.129.10">
    <property type="entry name" value="Hotdog Thioesterase"/>
    <property type="match status" value="1"/>
</dbReference>
<dbReference type="PANTHER" id="PTHR42856">
    <property type="entry name" value="ACYL-COENZYME A THIOESTERASE PAAI"/>
    <property type="match status" value="1"/>
</dbReference>
<proteinExistence type="predicted"/>
<accession>A0A857DKV4</accession>
<dbReference type="GO" id="GO:0016289">
    <property type="term" value="F:acyl-CoA hydrolase activity"/>
    <property type="evidence" value="ECO:0007669"/>
    <property type="project" value="UniProtKB-ARBA"/>
</dbReference>
<protein>
    <submittedName>
        <fullName evidence="3">Hotdog fold thioesterase</fullName>
    </submittedName>
</protein>